<evidence type="ECO:0000313" key="5">
    <source>
        <dbReference type="Proteomes" id="UP000491181"/>
    </source>
</evidence>
<feature type="domain" description="Heparinase II N-terminal" evidence="3">
    <location>
        <begin position="40"/>
        <end position="465"/>
    </location>
</feature>
<evidence type="ECO:0008006" key="6">
    <source>
        <dbReference type="Google" id="ProtNLM"/>
    </source>
</evidence>
<reference evidence="4 5" key="1">
    <citation type="journal article" date="2020" name="Microbiome">
        <title>Single-cell genomics of uncultured bacteria reveals dietary fiber responders in the mouse gut microbiota.</title>
        <authorList>
            <person name="Chijiiwa R."/>
            <person name="Hosokawa M."/>
            <person name="Kogawa M."/>
            <person name="Nishikawa Y."/>
            <person name="Ide K."/>
            <person name="Sakanashi C."/>
            <person name="Takahashi K."/>
            <person name="Takeyama H."/>
        </authorList>
    </citation>
    <scope>NUCLEOTIDE SEQUENCE [LARGE SCALE GENOMIC DNA]</scope>
    <source>
        <strain evidence="4">IMSAGC_001</strain>
    </source>
</reference>
<dbReference type="EMBL" id="BLLS01000044">
    <property type="protein sequence ID" value="GFH86494.1"/>
    <property type="molecule type" value="Genomic_DNA"/>
</dbReference>
<dbReference type="Gene3D" id="2.70.98.70">
    <property type="match status" value="1"/>
</dbReference>
<dbReference type="Gene3D" id="1.50.10.100">
    <property type="entry name" value="Chondroitin AC/alginate lyase"/>
    <property type="match status" value="1"/>
</dbReference>
<dbReference type="GO" id="GO:0030313">
    <property type="term" value="C:cell envelope"/>
    <property type="evidence" value="ECO:0007669"/>
    <property type="project" value="UniProtKB-SubCell"/>
</dbReference>
<comment type="subcellular location">
    <subcellularLocation>
        <location evidence="1">Cell envelope</location>
    </subcellularLocation>
</comment>
<dbReference type="RefSeq" id="WP_228099346.1">
    <property type="nucleotide sequence ID" value="NZ_BLLS01000044.1"/>
</dbReference>
<dbReference type="InterPro" id="IPR008929">
    <property type="entry name" value="Chondroitin_lyas"/>
</dbReference>
<protein>
    <recommendedName>
        <fullName evidence="6">DUF4962 domain-containing protein</fullName>
    </recommendedName>
</protein>
<evidence type="ECO:0000313" key="4">
    <source>
        <dbReference type="EMBL" id="GFH86494.1"/>
    </source>
</evidence>
<dbReference type="Pfam" id="PF16332">
    <property type="entry name" value="DUF4962"/>
    <property type="match status" value="1"/>
</dbReference>
<comment type="caution">
    <text evidence="4">The sequence shown here is derived from an EMBL/GenBank/DDBJ whole genome shotgun (WGS) entry which is preliminary data.</text>
</comment>
<dbReference type="InterPro" id="IPR013783">
    <property type="entry name" value="Ig-like_fold"/>
</dbReference>
<dbReference type="GO" id="GO:0016829">
    <property type="term" value="F:lyase activity"/>
    <property type="evidence" value="ECO:0007669"/>
    <property type="project" value="InterPro"/>
</dbReference>
<feature type="domain" description="Heparinase II/III-like C-terminal" evidence="2">
    <location>
        <begin position="484"/>
        <end position="691"/>
    </location>
</feature>
<evidence type="ECO:0000259" key="2">
    <source>
        <dbReference type="Pfam" id="PF07940"/>
    </source>
</evidence>
<dbReference type="Pfam" id="PF07940">
    <property type="entry name" value="Hepar_II_III_C"/>
    <property type="match status" value="1"/>
</dbReference>
<gene>
    <name evidence="4" type="ORF">IMSAGC001_01902</name>
</gene>
<accession>A0A7J0A2B2</accession>
<dbReference type="InterPro" id="IPR012480">
    <property type="entry name" value="Hepar_II_III_C"/>
</dbReference>
<dbReference type="Gene3D" id="2.60.40.10">
    <property type="entry name" value="Immunoglobulins"/>
    <property type="match status" value="1"/>
</dbReference>
<proteinExistence type="predicted"/>
<dbReference type="InterPro" id="IPR032518">
    <property type="entry name" value="HepII_N"/>
</dbReference>
<evidence type="ECO:0000259" key="3">
    <source>
        <dbReference type="Pfam" id="PF16332"/>
    </source>
</evidence>
<name>A0A7J0A2B2_9BACE</name>
<dbReference type="AlphaFoldDB" id="A0A7J0A2B2"/>
<evidence type="ECO:0000256" key="1">
    <source>
        <dbReference type="ARBA" id="ARBA00004196"/>
    </source>
</evidence>
<sequence length="845" mass="97869">MNQQRSKFLELLKFMGAVLLCKLVFSDALEAREYIPSRIHENERETPYPQVFNQPYLNPVPLLVPKKMKLSDFLQFTLSKKEDFTGSTTILSKPVPWCMFNPHQTLSSGTWYWRFRSVSKSGEAMSWSPTYSFTITDDIPKFVTPSFEKVKKTMSEKHPRLYCFLEKGLEEARWKMYSHPEYNRMISSAREGLAADYSTDTQPYKHASAMVAHCEKLHTAYMLLQRDVYANKMVQLIRWLLPSQVTDRQLDDDFYAGDLAYLFACTYETCHDRFTVDERIKMEQLMVKILNHYRLRFQGTMENHIFDNHLWQFTFRRLLQTSLVLYDKYPEARDFFEYGYELWTSRAPATGFNRDGAWINGTCYFSANAVTLSYVPSLFSYLAGTDFFQHPWYRGVGKAMTYGWPPHSQSVSFGDGHEQMNDKPLIVRSAFAEFLARETGDPYAAWYTSIDKRYEMDDEMRLYRMVRPESQKTQTGIPVDEPKAIWFRDCGEMIANSSMQDYQDNLCLNFHSSPFGSGSHTHSDQNAFNLHFRGVPVYGSTGYYMNFADAHNLLSYRHTRAHNTLLVDGIGQPFSTKAYGNIVRMLGGEHISYALGDASSAYCGISEYPMWIRNFANQQLEQSVENGFGETPLTLYRRHIFLLHPDKVLIYDEMEAEKPVRWDWLLHSPVQFSIGEEAKRLITRNEEKQFTAVAQLFSQQDCKLTQTDRFVAPPDEKKAVRGEVLNNQWHLTASFTPCKRNRILTLIQVNADGTKAVEIVRDGNHFQCGDWSIEAELDTRKPACLYISNAVNHATFSYGKPSLLIGGKLYKLVHRESSLLFDKIKGEWQVQEMADRKPQLTGSNQ</sequence>
<organism evidence="4 5">
    <name type="scientific">Bacteroides acidifaciens</name>
    <dbReference type="NCBI Taxonomy" id="85831"/>
    <lineage>
        <taxon>Bacteria</taxon>
        <taxon>Pseudomonadati</taxon>
        <taxon>Bacteroidota</taxon>
        <taxon>Bacteroidia</taxon>
        <taxon>Bacteroidales</taxon>
        <taxon>Bacteroidaceae</taxon>
        <taxon>Bacteroides</taxon>
    </lineage>
</organism>
<dbReference type="Proteomes" id="UP000491181">
    <property type="component" value="Unassembled WGS sequence"/>
</dbReference>
<dbReference type="SUPFAM" id="SSF48230">
    <property type="entry name" value="Chondroitin AC/alginate lyase"/>
    <property type="match status" value="1"/>
</dbReference>